<dbReference type="InterPro" id="IPR037185">
    <property type="entry name" value="EmrE-like"/>
</dbReference>
<proteinExistence type="inferred from homology"/>
<sequence>MTVALAVIFAGMLHATWNAIAKGAPDRWASFALIGLGEALVVVPLALIGGPPDRAAWPWLVASAVVHVVYMGLLLAAYQLGDFSQVYPLARGSAPLIVAVVAAVALGERLTWAQDAGVAAICGGLGVLAFAGRRDSAGADGGAGNGGDGGTAGGAKERDPRAVVAALLTGVSIAGYTLLDGVGVRHSGGSVAYTSWLFAIQAPVTVALVLALRGRATLTRLPRAAVLRGLAGGLISMAAYGIVLWAQTRGALASVAALRETGVISGAVIGAVFFSERLGPRRIAAACVVAAGVVLITAH</sequence>
<evidence type="ECO:0000313" key="4">
    <source>
        <dbReference type="EMBL" id="MBO2465934.1"/>
    </source>
</evidence>
<feature type="transmembrane region" description="Helical" evidence="2">
    <location>
        <begin position="191"/>
        <end position="212"/>
    </location>
</feature>
<dbReference type="PANTHER" id="PTHR22911">
    <property type="entry name" value="ACYL-MALONYL CONDENSING ENZYME-RELATED"/>
    <property type="match status" value="1"/>
</dbReference>
<dbReference type="Gene3D" id="1.10.3730.20">
    <property type="match status" value="2"/>
</dbReference>
<evidence type="ECO:0000259" key="3">
    <source>
        <dbReference type="Pfam" id="PF00892"/>
    </source>
</evidence>
<dbReference type="SUPFAM" id="SSF103481">
    <property type="entry name" value="Multidrug resistance efflux transporter EmrE"/>
    <property type="match status" value="2"/>
</dbReference>
<feature type="transmembrane region" description="Helical" evidence="2">
    <location>
        <begin position="59"/>
        <end position="80"/>
    </location>
</feature>
<keyword evidence="2" id="KW-0812">Transmembrane</keyword>
<feature type="domain" description="EamA" evidence="3">
    <location>
        <begin position="4"/>
        <end position="128"/>
    </location>
</feature>
<feature type="transmembrane region" description="Helical" evidence="2">
    <location>
        <begin position="224"/>
        <end position="246"/>
    </location>
</feature>
<organism evidence="4 5">
    <name type="scientific">Actinomadura violacea</name>
    <dbReference type="NCBI Taxonomy" id="2819934"/>
    <lineage>
        <taxon>Bacteria</taxon>
        <taxon>Bacillati</taxon>
        <taxon>Actinomycetota</taxon>
        <taxon>Actinomycetes</taxon>
        <taxon>Streptosporangiales</taxon>
        <taxon>Thermomonosporaceae</taxon>
        <taxon>Actinomadura</taxon>
    </lineage>
</organism>
<dbReference type="RefSeq" id="WP_208252781.1">
    <property type="nucleotide sequence ID" value="NZ_JAGEPF010000055.1"/>
</dbReference>
<feature type="transmembrane region" description="Helical" evidence="2">
    <location>
        <begin position="162"/>
        <end position="179"/>
    </location>
</feature>
<feature type="transmembrane region" description="Helical" evidence="2">
    <location>
        <begin position="28"/>
        <end position="47"/>
    </location>
</feature>
<gene>
    <name evidence="4" type="ORF">J4709_51100</name>
</gene>
<keyword evidence="2" id="KW-1133">Transmembrane helix</keyword>
<dbReference type="EMBL" id="JAGEPF010000055">
    <property type="protein sequence ID" value="MBO2465934.1"/>
    <property type="molecule type" value="Genomic_DNA"/>
</dbReference>
<name>A0ABS3SA89_9ACTN</name>
<dbReference type="Pfam" id="PF00892">
    <property type="entry name" value="EamA"/>
    <property type="match status" value="2"/>
</dbReference>
<evidence type="ECO:0000256" key="1">
    <source>
        <dbReference type="ARBA" id="ARBA00007362"/>
    </source>
</evidence>
<evidence type="ECO:0000256" key="2">
    <source>
        <dbReference type="SAM" id="Phobius"/>
    </source>
</evidence>
<keyword evidence="5" id="KW-1185">Reference proteome</keyword>
<feature type="transmembrane region" description="Helical" evidence="2">
    <location>
        <begin position="252"/>
        <end position="274"/>
    </location>
</feature>
<dbReference type="Proteomes" id="UP000680206">
    <property type="component" value="Unassembled WGS sequence"/>
</dbReference>
<protein>
    <submittedName>
        <fullName evidence="4">EamA family transporter</fullName>
    </submittedName>
</protein>
<comment type="caution">
    <text evidence="4">The sequence shown here is derived from an EMBL/GenBank/DDBJ whole genome shotgun (WGS) entry which is preliminary data.</text>
</comment>
<dbReference type="PANTHER" id="PTHR22911:SF106">
    <property type="entry name" value="INTEGRAL MEMBRANE PROTEIN"/>
    <property type="match status" value="1"/>
</dbReference>
<keyword evidence="2" id="KW-0472">Membrane</keyword>
<comment type="similarity">
    <text evidence="1">Belongs to the EamA transporter family.</text>
</comment>
<feature type="domain" description="EamA" evidence="3">
    <location>
        <begin position="162"/>
        <end position="297"/>
    </location>
</feature>
<accession>A0ABS3SA89</accession>
<reference evidence="4 5" key="1">
    <citation type="submission" date="2021-03" db="EMBL/GenBank/DDBJ databases">
        <title>Actinomadura violae sp. nov., isolated from lichen in Thailand.</title>
        <authorList>
            <person name="Kanchanasin P."/>
            <person name="Saeng-In P."/>
            <person name="Phongsopitanun W."/>
            <person name="Yuki M."/>
            <person name="Kudo T."/>
            <person name="Ohkuma M."/>
            <person name="Tanasupawat S."/>
        </authorList>
    </citation>
    <scope>NUCLEOTIDE SEQUENCE [LARGE SCALE GENOMIC DNA]</scope>
    <source>
        <strain evidence="4 5">LCR2-06</strain>
    </source>
</reference>
<evidence type="ECO:0000313" key="5">
    <source>
        <dbReference type="Proteomes" id="UP000680206"/>
    </source>
</evidence>
<feature type="transmembrane region" description="Helical" evidence="2">
    <location>
        <begin position="86"/>
        <end position="106"/>
    </location>
</feature>
<dbReference type="InterPro" id="IPR000620">
    <property type="entry name" value="EamA_dom"/>
</dbReference>